<organism evidence="6 7">
    <name type="scientific">Hevea brasiliensis</name>
    <name type="common">Para rubber tree</name>
    <name type="synonym">Siphonia brasiliensis</name>
    <dbReference type="NCBI Taxonomy" id="3981"/>
    <lineage>
        <taxon>Eukaryota</taxon>
        <taxon>Viridiplantae</taxon>
        <taxon>Streptophyta</taxon>
        <taxon>Embryophyta</taxon>
        <taxon>Tracheophyta</taxon>
        <taxon>Spermatophyta</taxon>
        <taxon>Magnoliopsida</taxon>
        <taxon>eudicotyledons</taxon>
        <taxon>Gunneridae</taxon>
        <taxon>Pentapetalae</taxon>
        <taxon>rosids</taxon>
        <taxon>fabids</taxon>
        <taxon>Malpighiales</taxon>
        <taxon>Euphorbiaceae</taxon>
        <taxon>Crotonoideae</taxon>
        <taxon>Micrandreae</taxon>
        <taxon>Hevea</taxon>
    </lineage>
</organism>
<sequence length="324" mass="36387">MHVFFVLFSLLLPFANSVSFKITRFDPDVNSIIYRGDAVPSAGAVELIFRYTYTCRVGWATHAERVRIWDSNSGQLSNFTTHFSFIIDTEGRSAYGHGLAFFLAPVGFEIPLNSAGGFFGLYNTSTVEDSSQNQIVHVEFDSFPNPEWDPEPLVEHVGINSNSLSSAVHTPWNATFHSGDTADVWITYDATAKNLSVLWSYQKTSNPLLENYSLSHIIDLMKVLPEWVTIGFSSATGSNLERNQLLSWEFNSTLDVKETNSKRIRIIVGIAISVCVLTSGAMIKILISWRRRKQTVEKKEGEKVNLTSINEDLGKKSWTKKVFL</sequence>
<dbReference type="InterPro" id="IPR001220">
    <property type="entry name" value="Legume_lectin_dom"/>
</dbReference>
<dbReference type="Gene3D" id="2.60.120.200">
    <property type="match status" value="1"/>
</dbReference>
<dbReference type="InterPro" id="IPR013320">
    <property type="entry name" value="ConA-like_dom_sf"/>
</dbReference>
<protein>
    <recommendedName>
        <fullName evidence="5">Legume lectin domain-containing protein</fullName>
    </recommendedName>
</protein>
<proteinExistence type="inferred from homology"/>
<reference evidence="6 7" key="1">
    <citation type="journal article" date="2023" name="Plant Biotechnol. J.">
        <title>Chromosome-level wild Hevea brasiliensis genome provides new tools for genomic-assisted breeding and valuable loci to elevate rubber yield.</title>
        <authorList>
            <person name="Cheng H."/>
            <person name="Song X."/>
            <person name="Hu Y."/>
            <person name="Wu T."/>
            <person name="Yang Q."/>
            <person name="An Z."/>
            <person name="Feng S."/>
            <person name="Deng Z."/>
            <person name="Wu W."/>
            <person name="Zeng X."/>
            <person name="Tu M."/>
            <person name="Wang X."/>
            <person name="Huang H."/>
        </authorList>
    </citation>
    <scope>NUCLEOTIDE SEQUENCE [LARGE SCALE GENOMIC DNA]</scope>
    <source>
        <strain evidence="6">MT/VB/25A 57/8</strain>
    </source>
</reference>
<dbReference type="SUPFAM" id="SSF49899">
    <property type="entry name" value="Concanavalin A-like lectins/glucanases"/>
    <property type="match status" value="1"/>
</dbReference>
<keyword evidence="3" id="KW-0812">Transmembrane</keyword>
<keyword evidence="7" id="KW-1185">Reference proteome</keyword>
<dbReference type="PANTHER" id="PTHR32401:SF47">
    <property type="entry name" value="LEGUME LECTIN DOMAIN-CONTAINING PROTEIN"/>
    <property type="match status" value="1"/>
</dbReference>
<evidence type="ECO:0000256" key="3">
    <source>
        <dbReference type="SAM" id="Phobius"/>
    </source>
</evidence>
<feature type="domain" description="Legume lectin" evidence="5">
    <location>
        <begin position="17"/>
        <end position="261"/>
    </location>
</feature>
<dbReference type="Proteomes" id="UP001174677">
    <property type="component" value="Chromosome 10"/>
</dbReference>
<dbReference type="PANTHER" id="PTHR32401">
    <property type="entry name" value="CONCANAVALIN A-LIKE LECTIN FAMILY PROTEIN"/>
    <property type="match status" value="1"/>
</dbReference>
<evidence type="ECO:0000256" key="4">
    <source>
        <dbReference type="SAM" id="SignalP"/>
    </source>
</evidence>
<dbReference type="InterPro" id="IPR050258">
    <property type="entry name" value="Leguminous_Lectin"/>
</dbReference>
<keyword evidence="3" id="KW-1133">Transmembrane helix</keyword>
<evidence type="ECO:0000256" key="2">
    <source>
        <dbReference type="ARBA" id="ARBA00022734"/>
    </source>
</evidence>
<keyword evidence="2" id="KW-0430">Lectin</keyword>
<comment type="caution">
    <text evidence="6">The sequence shown here is derived from an EMBL/GenBank/DDBJ whole genome shotgun (WGS) entry which is preliminary data.</text>
</comment>
<accession>A0ABQ9LR39</accession>
<evidence type="ECO:0000313" key="6">
    <source>
        <dbReference type="EMBL" id="KAJ9170461.1"/>
    </source>
</evidence>
<keyword evidence="4" id="KW-0732">Signal</keyword>
<dbReference type="InterPro" id="IPR000985">
    <property type="entry name" value="Lectin_LegA_CS"/>
</dbReference>
<gene>
    <name evidence="6" type="ORF">P3X46_018567</name>
</gene>
<dbReference type="EMBL" id="JARPOI010000010">
    <property type="protein sequence ID" value="KAJ9170461.1"/>
    <property type="molecule type" value="Genomic_DNA"/>
</dbReference>
<dbReference type="CDD" id="cd06899">
    <property type="entry name" value="lectin_legume_LecRK_Arcelin_ConA"/>
    <property type="match status" value="1"/>
</dbReference>
<evidence type="ECO:0000256" key="1">
    <source>
        <dbReference type="ARBA" id="ARBA00007606"/>
    </source>
</evidence>
<feature type="transmembrane region" description="Helical" evidence="3">
    <location>
        <begin position="266"/>
        <end position="289"/>
    </location>
</feature>
<feature type="signal peptide" evidence="4">
    <location>
        <begin position="1"/>
        <end position="17"/>
    </location>
</feature>
<name>A0ABQ9LR39_HEVBR</name>
<dbReference type="Pfam" id="PF00139">
    <property type="entry name" value="Lectin_legB"/>
    <property type="match status" value="1"/>
</dbReference>
<dbReference type="PROSITE" id="PS00308">
    <property type="entry name" value="LECTIN_LEGUME_ALPHA"/>
    <property type="match status" value="1"/>
</dbReference>
<feature type="chain" id="PRO_5046892953" description="Legume lectin domain-containing protein" evidence="4">
    <location>
        <begin position="18"/>
        <end position="324"/>
    </location>
</feature>
<evidence type="ECO:0000313" key="7">
    <source>
        <dbReference type="Proteomes" id="UP001174677"/>
    </source>
</evidence>
<keyword evidence="3" id="KW-0472">Membrane</keyword>
<evidence type="ECO:0000259" key="5">
    <source>
        <dbReference type="Pfam" id="PF00139"/>
    </source>
</evidence>
<comment type="similarity">
    <text evidence="1">Belongs to the leguminous lectin family.</text>
</comment>